<organism evidence="7 8">
    <name type="scientific">Trichuris muris</name>
    <name type="common">Mouse whipworm</name>
    <dbReference type="NCBI Taxonomy" id="70415"/>
    <lineage>
        <taxon>Eukaryota</taxon>
        <taxon>Metazoa</taxon>
        <taxon>Ecdysozoa</taxon>
        <taxon>Nematoda</taxon>
        <taxon>Enoplea</taxon>
        <taxon>Dorylaimia</taxon>
        <taxon>Trichinellida</taxon>
        <taxon>Trichuridae</taxon>
        <taxon>Trichuris</taxon>
    </lineage>
</organism>
<dbReference type="SUPFAM" id="SSF57667">
    <property type="entry name" value="beta-beta-alpha zinc fingers"/>
    <property type="match status" value="1"/>
</dbReference>
<dbReference type="STRING" id="70415.A0A5S6QVS7"/>
<feature type="domain" description="C2H2-type" evidence="6">
    <location>
        <begin position="261"/>
        <end position="289"/>
    </location>
</feature>
<accession>A0A5S6QVS7</accession>
<dbReference type="PANTHER" id="PTHR24379:SF127">
    <property type="entry name" value="BLOODY FINGERS-RELATED"/>
    <property type="match status" value="1"/>
</dbReference>
<keyword evidence="2" id="KW-0677">Repeat</keyword>
<keyword evidence="4" id="KW-0862">Zinc</keyword>
<dbReference type="WBParaSite" id="TMUE_3000011239.1">
    <property type="protein sequence ID" value="TMUE_3000011239.1"/>
    <property type="gene ID" value="WBGene00301233"/>
</dbReference>
<dbReference type="InterPro" id="IPR013087">
    <property type="entry name" value="Znf_C2H2_type"/>
</dbReference>
<evidence type="ECO:0000256" key="3">
    <source>
        <dbReference type="ARBA" id="ARBA00022771"/>
    </source>
</evidence>
<dbReference type="PANTHER" id="PTHR24379">
    <property type="entry name" value="KRAB AND ZINC FINGER DOMAIN-CONTAINING"/>
    <property type="match status" value="1"/>
</dbReference>
<dbReference type="Proteomes" id="UP000046395">
    <property type="component" value="Unassembled WGS sequence"/>
</dbReference>
<protein>
    <submittedName>
        <fullName evidence="8">C2H2-type domain-containing protein</fullName>
    </submittedName>
</protein>
<keyword evidence="7" id="KW-1185">Reference proteome</keyword>
<dbReference type="PROSITE" id="PS00028">
    <property type="entry name" value="ZINC_FINGER_C2H2_1"/>
    <property type="match status" value="3"/>
</dbReference>
<evidence type="ECO:0000256" key="5">
    <source>
        <dbReference type="PROSITE-ProRule" id="PRU00042"/>
    </source>
</evidence>
<dbReference type="FunFam" id="3.30.160.60:FF:000671">
    <property type="entry name" value="Zinc finger protein 26"/>
    <property type="match status" value="1"/>
</dbReference>
<evidence type="ECO:0000313" key="8">
    <source>
        <dbReference type="WBParaSite" id="TMUE_3000011239.1"/>
    </source>
</evidence>
<sequence>MEPEFNVTADVENDAHVLGTRRRQLASISTGVESATEFVARRGMTLQVMVEQPIETALTLGALEGAGVQFEENTFRKEVNGSQFHLTNGNEEEPMLQRQYGTVPELKVEQPESGQAPKVDDGAPRPPVRFYRSSMVVKQEDLNDPEKLRILIEKACREIQEKEKRSEDTSKCTNVLERRSRLIATTLDKPMSFEKEKVLPTDTLVANVLAKDFKKESAPSNSKVVHMESGEQCSNQVEKLTEQQISPTTTDKKVAASINLNACERCPTRFPNQEQLQQHQEMVHTQKGTFYCRFCEHEVFLTSDANFQAHVRLCHKDMMEREVSTEGESNADDEIEKEPDWETICARSDSEEECMHKCSICRKDFGSALLGRQHVQEDHGICDVQRALSMIESSNPTTYEHRCVQCDKTYSRAEMLAKHNFMRRDPGTGYMPFTCRFCGKTFKWNENLQKHLTSHDSQEPVQRPECK</sequence>
<dbReference type="Gene3D" id="3.30.160.60">
    <property type="entry name" value="Classic Zinc Finger"/>
    <property type="match status" value="2"/>
</dbReference>
<evidence type="ECO:0000259" key="6">
    <source>
        <dbReference type="PROSITE" id="PS50157"/>
    </source>
</evidence>
<reference evidence="8" key="1">
    <citation type="submission" date="2019-12" db="UniProtKB">
        <authorList>
            <consortium name="WormBaseParasite"/>
        </authorList>
    </citation>
    <scope>IDENTIFICATION</scope>
</reference>
<name>A0A5S6QVS7_TRIMR</name>
<dbReference type="GO" id="GO:0008270">
    <property type="term" value="F:zinc ion binding"/>
    <property type="evidence" value="ECO:0007669"/>
    <property type="project" value="UniProtKB-KW"/>
</dbReference>
<dbReference type="SMART" id="SM00355">
    <property type="entry name" value="ZnF_C2H2"/>
    <property type="match status" value="5"/>
</dbReference>
<dbReference type="GO" id="GO:0005634">
    <property type="term" value="C:nucleus"/>
    <property type="evidence" value="ECO:0007669"/>
    <property type="project" value="TreeGrafter"/>
</dbReference>
<proteinExistence type="predicted"/>
<evidence type="ECO:0000256" key="1">
    <source>
        <dbReference type="ARBA" id="ARBA00022723"/>
    </source>
</evidence>
<keyword evidence="1" id="KW-0479">Metal-binding</keyword>
<keyword evidence="3 5" id="KW-0863">Zinc-finger</keyword>
<evidence type="ECO:0000256" key="2">
    <source>
        <dbReference type="ARBA" id="ARBA00022737"/>
    </source>
</evidence>
<dbReference type="GO" id="GO:0000981">
    <property type="term" value="F:DNA-binding transcription factor activity, RNA polymerase II-specific"/>
    <property type="evidence" value="ECO:0007669"/>
    <property type="project" value="TreeGrafter"/>
</dbReference>
<dbReference type="GO" id="GO:0000977">
    <property type="term" value="F:RNA polymerase II transcription regulatory region sequence-specific DNA binding"/>
    <property type="evidence" value="ECO:0007669"/>
    <property type="project" value="TreeGrafter"/>
</dbReference>
<evidence type="ECO:0000256" key="4">
    <source>
        <dbReference type="ARBA" id="ARBA00022833"/>
    </source>
</evidence>
<dbReference type="Pfam" id="PF00096">
    <property type="entry name" value="zf-C2H2"/>
    <property type="match status" value="2"/>
</dbReference>
<feature type="domain" description="C2H2-type" evidence="6">
    <location>
        <begin position="433"/>
        <end position="460"/>
    </location>
</feature>
<dbReference type="PROSITE" id="PS50157">
    <property type="entry name" value="ZINC_FINGER_C2H2_2"/>
    <property type="match status" value="2"/>
</dbReference>
<dbReference type="InterPro" id="IPR036236">
    <property type="entry name" value="Znf_C2H2_sf"/>
</dbReference>
<evidence type="ECO:0000313" key="7">
    <source>
        <dbReference type="Proteomes" id="UP000046395"/>
    </source>
</evidence>
<dbReference type="AlphaFoldDB" id="A0A5S6QVS7"/>